<dbReference type="Gene3D" id="3.90.550.10">
    <property type="entry name" value="Spore Coat Polysaccharide Biosynthesis Protein SpsA, Chain A"/>
    <property type="match status" value="1"/>
</dbReference>
<proteinExistence type="predicted"/>
<evidence type="ECO:0000313" key="3">
    <source>
        <dbReference type="EMBL" id="QIG44575.1"/>
    </source>
</evidence>
<dbReference type="InterPro" id="IPR029044">
    <property type="entry name" value="Nucleotide-diphossugar_trans"/>
</dbReference>
<dbReference type="SUPFAM" id="SSF53448">
    <property type="entry name" value="Nucleotide-diphospho-sugar transferases"/>
    <property type="match status" value="1"/>
</dbReference>
<keyword evidence="4" id="KW-1185">Reference proteome</keyword>
<evidence type="ECO:0000256" key="1">
    <source>
        <dbReference type="ARBA" id="ARBA00022679"/>
    </source>
</evidence>
<dbReference type="KEGG" id="nano:G5V58_18890"/>
<evidence type="ECO:0008006" key="5">
    <source>
        <dbReference type="Google" id="ProtNLM"/>
    </source>
</evidence>
<dbReference type="AlphaFoldDB" id="A0A6G6WHK5"/>
<protein>
    <recommendedName>
        <fullName evidence="5">2-C-methyl-D-erythritol 4-phosphate cytidylyltransferase</fullName>
    </recommendedName>
</protein>
<evidence type="ECO:0000256" key="2">
    <source>
        <dbReference type="ARBA" id="ARBA00022695"/>
    </source>
</evidence>
<name>A0A6G6WHK5_9ACTN</name>
<keyword evidence="1" id="KW-0808">Transferase</keyword>
<dbReference type="RefSeq" id="WP_165236242.1">
    <property type="nucleotide sequence ID" value="NZ_CP049257.1"/>
</dbReference>
<evidence type="ECO:0000313" key="4">
    <source>
        <dbReference type="Proteomes" id="UP000502996"/>
    </source>
</evidence>
<keyword evidence="2" id="KW-0548">Nucleotidyltransferase</keyword>
<dbReference type="Pfam" id="PF01128">
    <property type="entry name" value="IspD"/>
    <property type="match status" value="1"/>
</dbReference>
<accession>A0A6G6WHK5</accession>
<dbReference type="EMBL" id="CP049257">
    <property type="protein sequence ID" value="QIG44575.1"/>
    <property type="molecule type" value="Genomic_DNA"/>
</dbReference>
<dbReference type="InterPro" id="IPR034683">
    <property type="entry name" value="IspD/TarI"/>
</dbReference>
<gene>
    <name evidence="3" type="ORF">G5V58_18890</name>
</gene>
<dbReference type="Proteomes" id="UP000502996">
    <property type="component" value="Chromosome"/>
</dbReference>
<dbReference type="GO" id="GO:0070567">
    <property type="term" value="F:cytidylyltransferase activity"/>
    <property type="evidence" value="ECO:0007669"/>
    <property type="project" value="InterPro"/>
</dbReference>
<organism evidence="3 4">
    <name type="scientific">Nocardioides anomalus</name>
    <dbReference type="NCBI Taxonomy" id="2712223"/>
    <lineage>
        <taxon>Bacteria</taxon>
        <taxon>Bacillati</taxon>
        <taxon>Actinomycetota</taxon>
        <taxon>Actinomycetes</taxon>
        <taxon>Propionibacteriales</taxon>
        <taxon>Nocardioidaceae</taxon>
        <taxon>Nocardioides</taxon>
    </lineage>
</organism>
<reference evidence="3 4" key="1">
    <citation type="submission" date="2020-02" db="EMBL/GenBank/DDBJ databases">
        <title>Full genome sequence of Nocardioides sp. R-3366.</title>
        <authorList>
            <person name="Im W.-T."/>
        </authorList>
    </citation>
    <scope>NUCLEOTIDE SEQUENCE [LARGE SCALE GENOMIC DNA]</scope>
    <source>
        <strain evidence="3 4">R-3366</strain>
    </source>
</reference>
<sequence>MVETGRGSLPFALVHGEPLVAAAAWALGEAGVTLVDLGTPWAALADADEPLVLHDALCPLTPPAFLAACVEHAAEHEAVTVGVRPVTDTVKELRDGRLGATVDRTTLLQVVSPVVLPPAVVAALDGPPSLDFAELVAALAERFPVRTLEAPAEARRVHDQDDLRVLEALTAPTQSWPVSDG</sequence>